<evidence type="ECO:0000256" key="4">
    <source>
        <dbReference type="ARBA" id="ARBA00022692"/>
    </source>
</evidence>
<accession>A0ABD1E5G7</accession>
<evidence type="ECO:0000256" key="6">
    <source>
        <dbReference type="ARBA" id="ARBA00022989"/>
    </source>
</evidence>
<evidence type="ECO:0000256" key="2">
    <source>
        <dbReference type="ARBA" id="ARBA00022475"/>
    </source>
</evidence>
<dbReference type="GO" id="GO:0007165">
    <property type="term" value="P:signal transduction"/>
    <property type="evidence" value="ECO:0007669"/>
    <property type="project" value="UniProtKB-KW"/>
</dbReference>
<comment type="subcellular location">
    <subcellularLocation>
        <location evidence="1 10">Cell membrane</location>
        <topology evidence="1 10">Multi-pass membrane protein</topology>
    </subcellularLocation>
</comment>
<evidence type="ECO:0000313" key="12">
    <source>
        <dbReference type="Proteomes" id="UP001566132"/>
    </source>
</evidence>
<dbReference type="Pfam" id="PF02949">
    <property type="entry name" value="7tm_6"/>
    <property type="match status" value="1"/>
</dbReference>
<keyword evidence="7 10" id="KW-0472">Membrane</keyword>
<feature type="transmembrane region" description="Helical" evidence="10">
    <location>
        <begin position="198"/>
        <end position="227"/>
    </location>
</feature>
<dbReference type="Proteomes" id="UP001566132">
    <property type="component" value="Unassembled WGS sequence"/>
</dbReference>
<evidence type="ECO:0000256" key="3">
    <source>
        <dbReference type="ARBA" id="ARBA00022606"/>
    </source>
</evidence>
<keyword evidence="5 10" id="KW-0552">Olfaction</keyword>
<evidence type="ECO:0000256" key="10">
    <source>
        <dbReference type="RuleBase" id="RU351113"/>
    </source>
</evidence>
<comment type="caution">
    <text evidence="10">Lacks conserved residue(s) required for the propagation of feature annotation.</text>
</comment>
<keyword evidence="12" id="KW-1185">Reference proteome</keyword>
<keyword evidence="3 10" id="KW-0716">Sensory transduction</keyword>
<feature type="transmembrane region" description="Helical" evidence="10">
    <location>
        <begin position="377"/>
        <end position="396"/>
    </location>
</feature>
<keyword evidence="2" id="KW-1003">Cell membrane</keyword>
<name>A0ABD1E5G7_HYPHA</name>
<evidence type="ECO:0000256" key="9">
    <source>
        <dbReference type="ARBA" id="ARBA00023224"/>
    </source>
</evidence>
<feature type="transmembrane region" description="Helical" evidence="10">
    <location>
        <begin position="44"/>
        <end position="68"/>
    </location>
</feature>
<proteinExistence type="inferred from homology"/>
<dbReference type="GO" id="GO:0005886">
    <property type="term" value="C:plasma membrane"/>
    <property type="evidence" value="ECO:0007669"/>
    <property type="project" value="UniProtKB-SubCell"/>
</dbReference>
<evidence type="ECO:0000256" key="1">
    <source>
        <dbReference type="ARBA" id="ARBA00004651"/>
    </source>
</evidence>
<evidence type="ECO:0000313" key="11">
    <source>
        <dbReference type="EMBL" id="KAL1489927.1"/>
    </source>
</evidence>
<dbReference type="AlphaFoldDB" id="A0ABD1E5G7"/>
<protein>
    <recommendedName>
        <fullName evidence="10">Odorant receptor</fullName>
    </recommendedName>
</protein>
<dbReference type="InterPro" id="IPR004117">
    <property type="entry name" value="7tm6_olfct_rcpt"/>
</dbReference>
<evidence type="ECO:0000256" key="7">
    <source>
        <dbReference type="ARBA" id="ARBA00023136"/>
    </source>
</evidence>
<dbReference type="EMBL" id="JBDJPC010000011">
    <property type="protein sequence ID" value="KAL1489927.1"/>
    <property type="molecule type" value="Genomic_DNA"/>
</dbReference>
<dbReference type="GO" id="GO:0007608">
    <property type="term" value="P:sensory perception of smell"/>
    <property type="evidence" value="ECO:0007669"/>
    <property type="project" value="UniProtKB-KW"/>
</dbReference>
<organism evidence="11 12">
    <name type="scientific">Hypothenemus hampei</name>
    <name type="common">Coffee berry borer</name>
    <dbReference type="NCBI Taxonomy" id="57062"/>
    <lineage>
        <taxon>Eukaryota</taxon>
        <taxon>Metazoa</taxon>
        <taxon>Ecdysozoa</taxon>
        <taxon>Arthropoda</taxon>
        <taxon>Hexapoda</taxon>
        <taxon>Insecta</taxon>
        <taxon>Pterygota</taxon>
        <taxon>Neoptera</taxon>
        <taxon>Endopterygota</taxon>
        <taxon>Coleoptera</taxon>
        <taxon>Polyphaga</taxon>
        <taxon>Cucujiformia</taxon>
        <taxon>Curculionidae</taxon>
        <taxon>Scolytinae</taxon>
        <taxon>Hypothenemus</taxon>
    </lineage>
</organism>
<keyword evidence="8 10" id="KW-0675">Receptor</keyword>
<evidence type="ECO:0000256" key="5">
    <source>
        <dbReference type="ARBA" id="ARBA00022725"/>
    </source>
</evidence>
<dbReference type="PANTHER" id="PTHR21137">
    <property type="entry name" value="ODORANT RECEPTOR"/>
    <property type="match status" value="1"/>
</dbReference>
<feature type="transmembrane region" description="Helical" evidence="10">
    <location>
        <begin position="12"/>
        <end position="32"/>
    </location>
</feature>
<dbReference type="PANTHER" id="PTHR21137:SF35">
    <property type="entry name" value="ODORANT RECEPTOR 19A-RELATED"/>
    <property type="match status" value="1"/>
</dbReference>
<keyword evidence="9 10" id="KW-0807">Transducer</keyword>
<comment type="similarity">
    <text evidence="10">Belongs to the insect chemoreceptor superfamily. Heteromeric odorant receptor channel (TC 1.A.69) family.</text>
</comment>
<sequence length="411" mass="48511">MSLQDYLRSDQLKYIFFLAAVIGLHPIELISSDKKTKLSFLFKFYSYFVVFILITYFVSCYTKIYILLNMAGDEINILETARCFVLSILINIPILIIFLVKQQPYFQMLFTDIYDTEEFFRNTDDYVLKEIYDNSVKNYINNSKMLSILLPGAALTLVFRPFVEYEEHLENGVVDIKRQLPAELWFPYDTQIHFWKTYFVQILWCVVCGCSAIFSYFVMFCVIFYAIGQLRIMHYIINNFKTYQSKLVPEESEIDPAEFTIKFIINKHQKVINFIDTINKALGMVIMFDFLQNSIQITCVLVEIYERDVISVSFALYVTSLFSLIIYRLFILSFNCHEITLLSQLLANNIYQGEWYNESRHFKFMLKMFIMRCLKPLFIRIGPFGAIGLPSLISVFKATYSYIMLFINIQE</sequence>
<feature type="transmembrane region" description="Helical" evidence="10">
    <location>
        <begin position="310"/>
        <end position="330"/>
    </location>
</feature>
<keyword evidence="4 10" id="KW-0812">Transmembrane</keyword>
<gene>
    <name evidence="11" type="ORF">ABEB36_013853</name>
</gene>
<evidence type="ECO:0000256" key="8">
    <source>
        <dbReference type="ARBA" id="ARBA00023170"/>
    </source>
</evidence>
<feature type="transmembrane region" description="Helical" evidence="10">
    <location>
        <begin position="80"/>
        <end position="100"/>
    </location>
</feature>
<reference evidence="11 12" key="1">
    <citation type="submission" date="2024-05" db="EMBL/GenBank/DDBJ databases">
        <title>Genetic variation in Jamaican populations of the coffee berry borer (Hypothenemus hampei).</title>
        <authorList>
            <person name="Errbii M."/>
            <person name="Myrie A."/>
        </authorList>
    </citation>
    <scope>NUCLEOTIDE SEQUENCE [LARGE SCALE GENOMIC DNA]</scope>
    <source>
        <strain evidence="11">JA-Hopewell-2020-01-JO</strain>
        <tissue evidence="11">Whole body</tissue>
    </source>
</reference>
<comment type="caution">
    <text evidence="11">The sequence shown here is derived from an EMBL/GenBank/DDBJ whole genome shotgun (WGS) entry which is preliminary data.</text>
</comment>
<keyword evidence="6 10" id="KW-1133">Transmembrane helix</keyword>